<dbReference type="PROSITE" id="PS51257">
    <property type="entry name" value="PROKAR_LIPOPROTEIN"/>
    <property type="match status" value="1"/>
</dbReference>
<gene>
    <name evidence="4" type="ORF">HHI36_000175</name>
</gene>
<name>A0ABD2P3U6_9CUCU</name>
<organism evidence="4 5">
    <name type="scientific">Cryptolaemus montrouzieri</name>
    <dbReference type="NCBI Taxonomy" id="559131"/>
    <lineage>
        <taxon>Eukaryota</taxon>
        <taxon>Metazoa</taxon>
        <taxon>Ecdysozoa</taxon>
        <taxon>Arthropoda</taxon>
        <taxon>Hexapoda</taxon>
        <taxon>Insecta</taxon>
        <taxon>Pterygota</taxon>
        <taxon>Neoptera</taxon>
        <taxon>Endopterygota</taxon>
        <taxon>Coleoptera</taxon>
        <taxon>Polyphaga</taxon>
        <taxon>Cucujiformia</taxon>
        <taxon>Coccinelloidea</taxon>
        <taxon>Coccinellidae</taxon>
        <taxon>Scymninae</taxon>
        <taxon>Scymnini</taxon>
        <taxon>Cryptolaemus</taxon>
    </lineage>
</organism>
<feature type="region of interest" description="Disordered" evidence="1">
    <location>
        <begin position="192"/>
        <end position="220"/>
    </location>
</feature>
<keyword evidence="3" id="KW-0732">Signal</keyword>
<evidence type="ECO:0000313" key="4">
    <source>
        <dbReference type="EMBL" id="KAL3285643.1"/>
    </source>
</evidence>
<proteinExistence type="predicted"/>
<evidence type="ECO:0000256" key="2">
    <source>
        <dbReference type="SAM" id="Phobius"/>
    </source>
</evidence>
<comment type="caution">
    <text evidence="4">The sequence shown here is derived from an EMBL/GenBank/DDBJ whole genome shotgun (WGS) entry which is preliminary data.</text>
</comment>
<reference evidence="4 5" key="1">
    <citation type="journal article" date="2021" name="BMC Biol.">
        <title>Horizontally acquired antibacterial genes associated with adaptive radiation of ladybird beetles.</title>
        <authorList>
            <person name="Li H.S."/>
            <person name="Tang X.F."/>
            <person name="Huang Y.H."/>
            <person name="Xu Z.Y."/>
            <person name="Chen M.L."/>
            <person name="Du X.Y."/>
            <person name="Qiu B.Y."/>
            <person name="Chen P.T."/>
            <person name="Zhang W."/>
            <person name="Slipinski A."/>
            <person name="Escalona H.E."/>
            <person name="Waterhouse R.M."/>
            <person name="Zwick A."/>
            <person name="Pang H."/>
        </authorList>
    </citation>
    <scope>NUCLEOTIDE SEQUENCE [LARGE SCALE GENOMIC DNA]</scope>
    <source>
        <strain evidence="4">SYSU2018</strain>
    </source>
</reference>
<protein>
    <submittedName>
        <fullName evidence="4">Uncharacterized protein</fullName>
    </submittedName>
</protein>
<evidence type="ECO:0000256" key="1">
    <source>
        <dbReference type="SAM" id="MobiDB-lite"/>
    </source>
</evidence>
<dbReference type="AlphaFoldDB" id="A0ABD2P3U6"/>
<feature type="chain" id="PRO_5044855851" evidence="3">
    <location>
        <begin position="20"/>
        <end position="299"/>
    </location>
</feature>
<accession>A0ABD2P3U6</accession>
<keyword evidence="2" id="KW-0812">Transmembrane</keyword>
<keyword evidence="2" id="KW-1133">Transmembrane helix</keyword>
<feature type="transmembrane region" description="Helical" evidence="2">
    <location>
        <begin position="278"/>
        <end position="298"/>
    </location>
</feature>
<evidence type="ECO:0000313" key="5">
    <source>
        <dbReference type="Proteomes" id="UP001516400"/>
    </source>
</evidence>
<dbReference type="Proteomes" id="UP001516400">
    <property type="component" value="Unassembled WGS sequence"/>
</dbReference>
<keyword evidence="5" id="KW-1185">Reference proteome</keyword>
<evidence type="ECO:0000256" key="3">
    <source>
        <dbReference type="SAM" id="SignalP"/>
    </source>
</evidence>
<dbReference type="EMBL" id="JABFTP020000185">
    <property type="protein sequence ID" value="KAL3285643.1"/>
    <property type="molecule type" value="Genomic_DNA"/>
</dbReference>
<feature type="signal peptide" evidence="3">
    <location>
        <begin position="1"/>
        <end position="19"/>
    </location>
</feature>
<sequence>MFLLKCTVFLFLLFAACKALSDDSPLDQLQGSWMIRNSSKNALSMMGECPSVLVEPPLKNAHDKNGKIFYKSLDSEYKAILHVASQSTYQLFYPVFSIKFRVGNLTILNEEKDEFLIVEIKRYDDLYYLVLTNEVKDYPSLDNKVRQFWNSSTATKNVPLFPVKQENCEQSDDKEEVLIEKISTVIVEETLITGRMEENDRPNSTSNNPETEAPPRRSQIQTEIKVQSPTVTSAKIWTNYTTPSASSTTTPTAVKKGFKTGAGKNYTKSSKRNTSFRIVPNSVLLLTSLMIFISTMLYN</sequence>
<keyword evidence="2" id="KW-0472">Membrane</keyword>